<dbReference type="Proteomes" id="UP001049518">
    <property type="component" value="Chromosome"/>
</dbReference>
<dbReference type="EMBL" id="CP059572">
    <property type="protein sequence ID" value="QXJ19824.1"/>
    <property type="molecule type" value="Genomic_DNA"/>
</dbReference>
<feature type="compositionally biased region" description="Basic and acidic residues" evidence="1">
    <location>
        <begin position="91"/>
        <end position="103"/>
    </location>
</feature>
<dbReference type="Gene3D" id="3.10.180.10">
    <property type="entry name" value="2,3-Dihydroxybiphenyl 1,2-Dioxygenase, domain 1"/>
    <property type="match status" value="1"/>
</dbReference>
<name>A0ABX8QPI3_9ACTN</name>
<organism evidence="2 3">
    <name type="scientific">Actinomadura graeca</name>
    <dbReference type="NCBI Taxonomy" id="2750812"/>
    <lineage>
        <taxon>Bacteria</taxon>
        <taxon>Bacillati</taxon>
        <taxon>Actinomycetota</taxon>
        <taxon>Actinomycetes</taxon>
        <taxon>Streptosporangiales</taxon>
        <taxon>Thermomonosporaceae</taxon>
        <taxon>Actinomadura</taxon>
    </lineage>
</organism>
<evidence type="ECO:0000313" key="2">
    <source>
        <dbReference type="EMBL" id="QXJ19824.1"/>
    </source>
</evidence>
<gene>
    <name evidence="2" type="ORF">AGRA3207_000420</name>
</gene>
<dbReference type="InterPro" id="IPR029068">
    <property type="entry name" value="Glyas_Bleomycin-R_OHBP_Dase"/>
</dbReference>
<reference evidence="2" key="1">
    <citation type="submission" date="2020-07" db="EMBL/GenBank/DDBJ databases">
        <authorList>
            <person name="Tarantini F.S."/>
            <person name="Hong K.W."/>
            <person name="Chan K.G."/>
        </authorList>
    </citation>
    <scope>NUCLEOTIDE SEQUENCE</scope>
    <source>
        <strain evidence="2">32-07</strain>
    </source>
</reference>
<sequence length="120" mass="13194">MPTEGIEAVFLETHNWGKAAGFFQALGFELEFSTGHGSGQLRNGDGPYVFIAEIPEDREPQVRLALRVPDPEAFHAGPQVEVVTPFTDTHYGTREMTVRDPDGRLWSLQAPAKPDGTEQG</sequence>
<keyword evidence="3" id="KW-1185">Reference proteome</keyword>
<dbReference type="RefSeq" id="WP_231332853.1">
    <property type="nucleotide sequence ID" value="NZ_CP059572.1"/>
</dbReference>
<evidence type="ECO:0000313" key="3">
    <source>
        <dbReference type="Proteomes" id="UP001049518"/>
    </source>
</evidence>
<dbReference type="SUPFAM" id="SSF54593">
    <property type="entry name" value="Glyoxalase/Bleomycin resistance protein/Dihydroxybiphenyl dioxygenase"/>
    <property type="match status" value="1"/>
</dbReference>
<protein>
    <submittedName>
        <fullName evidence="2">VOC family protein</fullName>
    </submittedName>
</protein>
<feature type="region of interest" description="Disordered" evidence="1">
    <location>
        <begin position="85"/>
        <end position="120"/>
    </location>
</feature>
<proteinExistence type="predicted"/>
<evidence type="ECO:0000256" key="1">
    <source>
        <dbReference type="SAM" id="MobiDB-lite"/>
    </source>
</evidence>
<accession>A0ABX8QPI3</accession>